<protein>
    <submittedName>
        <fullName evidence="1">Uncharacterized protein</fullName>
    </submittedName>
</protein>
<evidence type="ECO:0000313" key="1">
    <source>
        <dbReference type="EMBL" id="MBX38966.1"/>
    </source>
</evidence>
<organism evidence="1">
    <name type="scientific">Rhizophora mucronata</name>
    <name type="common">Asiatic mangrove</name>
    <dbReference type="NCBI Taxonomy" id="61149"/>
    <lineage>
        <taxon>Eukaryota</taxon>
        <taxon>Viridiplantae</taxon>
        <taxon>Streptophyta</taxon>
        <taxon>Embryophyta</taxon>
        <taxon>Tracheophyta</taxon>
        <taxon>Spermatophyta</taxon>
        <taxon>Magnoliopsida</taxon>
        <taxon>eudicotyledons</taxon>
        <taxon>Gunneridae</taxon>
        <taxon>Pentapetalae</taxon>
        <taxon>rosids</taxon>
        <taxon>fabids</taxon>
        <taxon>Malpighiales</taxon>
        <taxon>Rhizophoraceae</taxon>
        <taxon>Rhizophora</taxon>
    </lineage>
</organism>
<reference evidence="1" key="1">
    <citation type="submission" date="2018-02" db="EMBL/GenBank/DDBJ databases">
        <title>Rhizophora mucronata_Transcriptome.</title>
        <authorList>
            <person name="Meera S.P."/>
            <person name="Sreeshan A."/>
            <person name="Augustine A."/>
        </authorList>
    </citation>
    <scope>NUCLEOTIDE SEQUENCE</scope>
    <source>
        <tissue evidence="1">Leaf</tissue>
    </source>
</reference>
<accession>A0A2P2N945</accession>
<sequence>MGFEALNWKRHYSPSSMAPYKCLFL</sequence>
<name>A0A2P2N945_RHIMU</name>
<dbReference type="EMBL" id="GGEC01058482">
    <property type="protein sequence ID" value="MBX38966.1"/>
    <property type="molecule type" value="Transcribed_RNA"/>
</dbReference>
<proteinExistence type="predicted"/>
<dbReference type="AlphaFoldDB" id="A0A2P2N945"/>